<accession>A0A017TC83</accession>
<proteinExistence type="inferred from homology"/>
<dbReference type="InterPro" id="IPR044505">
    <property type="entry name" value="GlgX_Isoamylase_N_E_set"/>
</dbReference>
<organism evidence="5 6">
    <name type="scientific">Chondromyces apiculatus DSM 436</name>
    <dbReference type="NCBI Taxonomy" id="1192034"/>
    <lineage>
        <taxon>Bacteria</taxon>
        <taxon>Pseudomonadati</taxon>
        <taxon>Myxococcota</taxon>
        <taxon>Polyangia</taxon>
        <taxon>Polyangiales</taxon>
        <taxon>Polyangiaceae</taxon>
        <taxon>Chondromyces</taxon>
    </lineage>
</organism>
<dbReference type="GO" id="GO:0005980">
    <property type="term" value="P:glycogen catabolic process"/>
    <property type="evidence" value="ECO:0007669"/>
    <property type="project" value="InterPro"/>
</dbReference>
<dbReference type="Pfam" id="PF00128">
    <property type="entry name" value="Alpha-amylase"/>
    <property type="match status" value="2"/>
</dbReference>
<reference evidence="5 6" key="1">
    <citation type="submission" date="2013-05" db="EMBL/GenBank/DDBJ databases">
        <title>Genome assembly of Chondromyces apiculatus DSM 436.</title>
        <authorList>
            <person name="Sharma G."/>
            <person name="Khatri I."/>
            <person name="Kaur C."/>
            <person name="Mayilraj S."/>
            <person name="Subramanian S."/>
        </authorList>
    </citation>
    <scope>NUCLEOTIDE SEQUENCE [LARGE SCALE GENOMIC DNA]</scope>
    <source>
        <strain evidence="5 6">DSM 436</strain>
    </source>
</reference>
<dbReference type="RefSeq" id="WP_063748683.1">
    <property type="nucleotide sequence ID" value="NZ_ASRX01000017.1"/>
</dbReference>
<dbReference type="NCBIfam" id="TIGR02100">
    <property type="entry name" value="glgX_debranch"/>
    <property type="match status" value="1"/>
</dbReference>
<dbReference type="AlphaFoldDB" id="A0A017TC83"/>
<evidence type="ECO:0000256" key="3">
    <source>
        <dbReference type="ARBA" id="ARBA00023295"/>
    </source>
</evidence>
<dbReference type="InterPro" id="IPR006047">
    <property type="entry name" value="GH13_cat_dom"/>
</dbReference>
<evidence type="ECO:0000259" key="4">
    <source>
        <dbReference type="SMART" id="SM00642"/>
    </source>
</evidence>
<comment type="caution">
    <text evidence="5">The sequence shown here is derived from an EMBL/GenBank/DDBJ whole genome shotgun (WGS) entry which is preliminary data.</text>
</comment>
<gene>
    <name evidence="5" type="ORF">CAP_2099</name>
</gene>
<dbReference type="EMBL" id="ASRX01000017">
    <property type="protein sequence ID" value="EYF06221.1"/>
    <property type="molecule type" value="Genomic_DNA"/>
</dbReference>
<evidence type="ECO:0000313" key="5">
    <source>
        <dbReference type="EMBL" id="EYF06221.1"/>
    </source>
</evidence>
<comment type="similarity">
    <text evidence="1">Belongs to the glycosyl hydrolase 13 family.</text>
</comment>
<dbReference type="InterPro" id="IPR004193">
    <property type="entry name" value="Glyco_hydro_13_N"/>
</dbReference>
<dbReference type="Gene3D" id="2.60.40.1180">
    <property type="entry name" value="Golgi alpha-mannosidase II"/>
    <property type="match status" value="1"/>
</dbReference>
<evidence type="ECO:0000256" key="1">
    <source>
        <dbReference type="ARBA" id="ARBA00008061"/>
    </source>
</evidence>
<feature type="domain" description="Glycosyl hydrolase family 13 catalytic" evidence="4">
    <location>
        <begin position="167"/>
        <end position="571"/>
    </location>
</feature>
<dbReference type="Gene3D" id="3.20.20.80">
    <property type="entry name" value="Glycosidases"/>
    <property type="match status" value="1"/>
</dbReference>
<dbReference type="InterPro" id="IPR014756">
    <property type="entry name" value="Ig_E-set"/>
</dbReference>
<keyword evidence="6" id="KW-1185">Reference proteome</keyword>
<dbReference type="PANTHER" id="PTHR43002">
    <property type="entry name" value="GLYCOGEN DEBRANCHING ENZYME"/>
    <property type="match status" value="1"/>
</dbReference>
<keyword evidence="3" id="KW-0326">Glycosidase</keyword>
<evidence type="ECO:0000313" key="6">
    <source>
        <dbReference type="Proteomes" id="UP000019678"/>
    </source>
</evidence>
<dbReference type="SMART" id="SM00642">
    <property type="entry name" value="Aamy"/>
    <property type="match status" value="1"/>
</dbReference>
<dbReference type="SUPFAM" id="SSF51011">
    <property type="entry name" value="Glycosyl hydrolase domain"/>
    <property type="match status" value="1"/>
</dbReference>
<dbReference type="eggNOG" id="COG1523">
    <property type="taxonomic scope" value="Bacteria"/>
</dbReference>
<dbReference type="SUPFAM" id="SSF81296">
    <property type="entry name" value="E set domains"/>
    <property type="match status" value="1"/>
</dbReference>
<name>A0A017TC83_9BACT</name>
<dbReference type="InterPro" id="IPR013780">
    <property type="entry name" value="Glyco_hydro_b"/>
</dbReference>
<dbReference type="Gene3D" id="2.60.40.10">
    <property type="entry name" value="Immunoglobulins"/>
    <property type="match status" value="1"/>
</dbReference>
<dbReference type="SUPFAM" id="SSF51445">
    <property type="entry name" value="(Trans)glycosidases"/>
    <property type="match status" value="1"/>
</dbReference>
<sequence>MQRSIEIWPGHPYPLGATWDGAGTNFALFSEVAERVELCLFDEEGQETRINLPEMSGYVWYGYIPDVGPGQRYGYRVHGPWDPARGLRSNPHKLLLDPYARAITGEVTWNEALFSYRFDDPEGELNTMDSAPYMPRGVVINPFFDWRNDRPPRHPPHKTVIYEAHVKGMTALHPRVPEHLRGTYAGLAHPVMIDYLKWLGITAIELMPVHQFVHDHFLVEKGKKNYWGYNTLGYFAPHHEYAASSSPGDLVREFKAMVRSFHEAGIEVIIDVVYNHTAEGNHMGPTLSFRGLDNPSYYRLVADNPAFYMDYTGCGNSLNMKHPHVLQLITDSLRYWVQEMHVDGFRFDLASTLAREFHNVDRLSAFLNLLHQDPVLSRVKLIAEPWDVGEGGYQVGNFPGRWAEWNGKFRDTVRDLWRGEEATIAEFANRFTGSSDLYGSTGRRPFASVNFVTAHDGFTLRDLVSYNEKHNETNGMDSADGESHNRSWNCGAEGDTDDPAILAIRRRQQRNLLVSLFLSQGIPMMLAGDELGRTQRGNNNGFCHDDEITWVHWDDADDDLLEFTQKLIHFQHEHPAFRRRRWFEGASIRGSNLTDIGWFRPDGQEMTDADWQMTFARSLAVFIHGEGIPSPDPYGRRVIDDSFFLIFNAHWEPLDLQMPPALEGGWEKLMDTAAEPSWFETPAKVDGKVEAQGRSVVLLRKRRKQEDRGLWRWPEAMIKQRI</sequence>
<dbReference type="Pfam" id="PF02922">
    <property type="entry name" value="CBM_48"/>
    <property type="match status" value="1"/>
</dbReference>
<dbReference type="OrthoDB" id="9760647at2"/>
<protein>
    <submittedName>
        <fullName evidence="5">Glycogen debranching enzyme</fullName>
    </submittedName>
</protein>
<evidence type="ECO:0000256" key="2">
    <source>
        <dbReference type="ARBA" id="ARBA00022801"/>
    </source>
</evidence>
<dbReference type="InterPro" id="IPR013783">
    <property type="entry name" value="Ig-like_fold"/>
</dbReference>
<dbReference type="Proteomes" id="UP000019678">
    <property type="component" value="Unassembled WGS sequence"/>
</dbReference>
<dbReference type="InterPro" id="IPR011837">
    <property type="entry name" value="Glycogen_debranch_GlgX"/>
</dbReference>
<dbReference type="GO" id="GO:0004135">
    <property type="term" value="F:amylo-alpha-1,6-glucosidase activity"/>
    <property type="evidence" value="ECO:0007669"/>
    <property type="project" value="InterPro"/>
</dbReference>
<dbReference type="CDD" id="cd11326">
    <property type="entry name" value="AmyAc_Glg_debranch"/>
    <property type="match status" value="1"/>
</dbReference>
<dbReference type="InterPro" id="IPR017853">
    <property type="entry name" value="GH"/>
</dbReference>
<dbReference type="STRING" id="1192034.CAP_2099"/>
<keyword evidence="2" id="KW-0378">Hydrolase</keyword>
<dbReference type="CDD" id="cd02856">
    <property type="entry name" value="E_set_GDE_Isoamylase_N"/>
    <property type="match status" value="1"/>
</dbReference>